<keyword evidence="3 6" id="KW-0812">Transmembrane</keyword>
<feature type="domain" description="MacB-like periplasmic core" evidence="8">
    <location>
        <begin position="438"/>
        <end position="646"/>
    </location>
</feature>
<evidence type="ECO:0000313" key="10">
    <source>
        <dbReference type="Proteomes" id="UP001236663"/>
    </source>
</evidence>
<evidence type="ECO:0000256" key="2">
    <source>
        <dbReference type="ARBA" id="ARBA00022475"/>
    </source>
</evidence>
<evidence type="ECO:0000256" key="4">
    <source>
        <dbReference type="ARBA" id="ARBA00022989"/>
    </source>
</evidence>
<evidence type="ECO:0000256" key="3">
    <source>
        <dbReference type="ARBA" id="ARBA00022692"/>
    </source>
</evidence>
<feature type="domain" description="MacB-like periplasmic core" evidence="8">
    <location>
        <begin position="20"/>
        <end position="245"/>
    </location>
</feature>
<dbReference type="EMBL" id="JAUFQS010000010">
    <property type="protein sequence ID" value="MDN3688531.1"/>
    <property type="molecule type" value="Genomic_DNA"/>
</dbReference>
<feature type="transmembrane region" description="Helical" evidence="6">
    <location>
        <begin position="295"/>
        <end position="317"/>
    </location>
</feature>
<evidence type="ECO:0000313" key="9">
    <source>
        <dbReference type="EMBL" id="MDN3688531.1"/>
    </source>
</evidence>
<feature type="transmembrane region" description="Helical" evidence="6">
    <location>
        <begin position="391"/>
        <end position="415"/>
    </location>
</feature>
<protein>
    <submittedName>
        <fullName evidence="9">ABC transporter permease</fullName>
    </submittedName>
</protein>
<name>A0ABT8CA33_9BACT</name>
<evidence type="ECO:0000256" key="5">
    <source>
        <dbReference type="ARBA" id="ARBA00023136"/>
    </source>
</evidence>
<accession>A0ABT8CA33</accession>
<feature type="domain" description="ABC3 transporter permease C-terminal" evidence="7">
    <location>
        <begin position="300"/>
        <end position="416"/>
    </location>
</feature>
<feature type="transmembrane region" description="Helical" evidence="6">
    <location>
        <begin position="21"/>
        <end position="41"/>
    </location>
</feature>
<reference evidence="10" key="1">
    <citation type="journal article" date="2019" name="Int. J. Syst. Evol. Microbiol.">
        <title>The Global Catalogue of Microorganisms (GCM) 10K type strain sequencing project: providing services to taxonomists for standard genome sequencing and annotation.</title>
        <authorList>
            <consortium name="The Broad Institute Genomics Platform"/>
            <consortium name="The Broad Institute Genome Sequencing Center for Infectious Disease"/>
            <person name="Wu L."/>
            <person name="Ma J."/>
        </authorList>
    </citation>
    <scope>NUCLEOTIDE SEQUENCE [LARGE SCALE GENOMIC DNA]</scope>
    <source>
        <strain evidence="10">CECT 7706</strain>
    </source>
</reference>
<dbReference type="PANTHER" id="PTHR30572">
    <property type="entry name" value="MEMBRANE COMPONENT OF TRANSPORTER-RELATED"/>
    <property type="match status" value="1"/>
</dbReference>
<evidence type="ECO:0000256" key="6">
    <source>
        <dbReference type="SAM" id="Phobius"/>
    </source>
</evidence>
<dbReference type="Proteomes" id="UP001236663">
    <property type="component" value="Unassembled WGS sequence"/>
</dbReference>
<keyword evidence="10" id="KW-1185">Reference proteome</keyword>
<dbReference type="Pfam" id="PF02687">
    <property type="entry name" value="FtsX"/>
    <property type="match status" value="2"/>
</dbReference>
<feature type="transmembrane region" description="Helical" evidence="6">
    <location>
        <begin position="685"/>
        <end position="709"/>
    </location>
</feature>
<comment type="caution">
    <text evidence="9">The sequence shown here is derived from an EMBL/GenBank/DDBJ whole genome shotgun (WGS) entry which is preliminary data.</text>
</comment>
<feature type="transmembrane region" description="Helical" evidence="6">
    <location>
        <begin position="737"/>
        <end position="756"/>
    </location>
</feature>
<evidence type="ECO:0000256" key="1">
    <source>
        <dbReference type="ARBA" id="ARBA00004651"/>
    </source>
</evidence>
<comment type="subcellular location">
    <subcellularLocation>
        <location evidence="1">Cell membrane</location>
        <topology evidence="1">Multi-pass membrane protein</topology>
    </subcellularLocation>
</comment>
<dbReference type="InterPro" id="IPR003838">
    <property type="entry name" value="ABC3_permease_C"/>
</dbReference>
<keyword evidence="4 6" id="KW-1133">Transmembrane helix</keyword>
<feature type="transmembrane region" description="Helical" evidence="6">
    <location>
        <begin position="436"/>
        <end position="457"/>
    </location>
</feature>
<feature type="domain" description="ABC3 transporter permease C-terminal" evidence="7">
    <location>
        <begin position="688"/>
        <end position="797"/>
    </location>
</feature>
<dbReference type="RefSeq" id="WP_163386784.1">
    <property type="nucleotide sequence ID" value="NZ_JAUFQS010000010.1"/>
</dbReference>
<dbReference type="InterPro" id="IPR050250">
    <property type="entry name" value="Macrolide_Exporter_MacB"/>
</dbReference>
<feature type="transmembrane region" description="Helical" evidence="6">
    <location>
        <begin position="762"/>
        <end position="786"/>
    </location>
</feature>
<organism evidence="9 10">
    <name type="scientific">Cyclobacterium jeungdonense</name>
    <dbReference type="NCBI Taxonomy" id="708087"/>
    <lineage>
        <taxon>Bacteria</taxon>
        <taxon>Pseudomonadati</taxon>
        <taxon>Bacteroidota</taxon>
        <taxon>Cytophagia</taxon>
        <taxon>Cytophagales</taxon>
        <taxon>Cyclobacteriaceae</taxon>
        <taxon>Cyclobacterium</taxon>
    </lineage>
</organism>
<dbReference type="InterPro" id="IPR025857">
    <property type="entry name" value="MacB_PCD"/>
</dbReference>
<dbReference type="Pfam" id="PF12704">
    <property type="entry name" value="MacB_PCD"/>
    <property type="match status" value="2"/>
</dbReference>
<evidence type="ECO:0000259" key="7">
    <source>
        <dbReference type="Pfam" id="PF02687"/>
    </source>
</evidence>
<keyword evidence="2" id="KW-1003">Cell membrane</keyword>
<gene>
    <name evidence="9" type="ORF">QWZ15_11875</name>
</gene>
<keyword evidence="5 6" id="KW-0472">Membrane</keyword>
<feature type="transmembrane region" description="Helical" evidence="6">
    <location>
        <begin position="350"/>
        <end position="371"/>
    </location>
</feature>
<dbReference type="PANTHER" id="PTHR30572:SF18">
    <property type="entry name" value="ABC-TYPE MACROLIDE FAMILY EXPORT SYSTEM PERMEASE COMPONENT 2"/>
    <property type="match status" value="1"/>
</dbReference>
<sequence length="808" mass="90234">MIKNYFKIFFRNLRKQPTYSLINIFGLAVGMASSILIFMFVQHERSYDQYHEKADRIFRVSRAWYNQDGAISLHLGHAAPPFAPLLKSDFEDQIEEAVRVMNTTVIMRDEEKVFKEERFFFADPELFKVFTWKLLKGNPADALSFPDGLVISASMAKKYFGDKDPMGRALELRIGSELYNGQVRGVMEDIPDNSHFQADFFASMEPVVDFYGGYEAMMANFGSNNFATYLLLEEGVDPDEIGGQLPDFIDRHIAASGQGIPASKGTQLFLWPLTDIHLYSNLDSELEPNSNIEYVYIYGAIALFILLIACINFMNLATARSAKRAMEVGLRKVMGADRQLLVKQFMGETIFMTVAALVIAMLLAWFALPYFNNFTGKDLSLNLIDHPEYLAGFVGMVILVGLIAGSYPSLFLSGFQPASVLKGTYKIGSIHEKLRSFLVVGQFAISIGLIVAVLVVINQLEYMKNKDLGFEKKEIAILPAFEEFSNNISFLRERWMQHPGIEDVALASRIPSGRLLDSQGTQAEVDGEMTSINTRIADVHISHSFFQAFGMEIIEGRDFDILLASDSSESFILNESAVRAIGWASPEAAIDKPFIYGNRRGQVVGVVKDFHFESLHQPISPMVFMIPDTRINQVAIKLSPTGREEALAYLRDEWLATRPDYPLEISFVADKFDEQYEAEEKVGAIFGFFAGLAILISVLGLFGLSAYATEQRLKEIGIRKVLGASSLNIVSLLGKDFLKLVIIGFIIAVPLAWIGMSKWLENFAYSITVSWMIIAISGCLAVLIAAATVSSQSYRAALVNPVETFKKE</sequence>
<proteinExistence type="predicted"/>
<evidence type="ECO:0000259" key="8">
    <source>
        <dbReference type="Pfam" id="PF12704"/>
    </source>
</evidence>